<evidence type="ECO:0008006" key="3">
    <source>
        <dbReference type="Google" id="ProtNLM"/>
    </source>
</evidence>
<accession>A0A8H6XFS3</accession>
<name>A0A8H6XFS3_9AGAR</name>
<comment type="caution">
    <text evidence="1">The sequence shown here is derived from an EMBL/GenBank/DDBJ whole genome shotgun (WGS) entry which is preliminary data.</text>
</comment>
<dbReference type="Proteomes" id="UP000620124">
    <property type="component" value="Unassembled WGS sequence"/>
</dbReference>
<proteinExistence type="predicted"/>
<dbReference type="AlphaFoldDB" id="A0A8H6XFS3"/>
<sequence length="212" mass="23922">MDKNTAMVRAVVDAAKSKPPEFLRSEVRYLALVSNDICSLDEAHELLGLCKNLVGFSALYKFTALALLPILTGIRVAQLGICLGELFRGSKFDLAYPSFETITHLNIFDGVDTKGIERLCPQLAMLPALTHLALDRRWPRDVLMEVLDMCPRLMLLSIFERDEKAEYRSARVPFVYDARFVIVLYPNFYDCWNDWENGTNGLSDVGPGRSVL</sequence>
<gene>
    <name evidence="1" type="ORF">MVEN_01953500</name>
</gene>
<dbReference type="EMBL" id="JACAZI010000019">
    <property type="protein sequence ID" value="KAF7340343.1"/>
    <property type="molecule type" value="Genomic_DNA"/>
</dbReference>
<protein>
    <recommendedName>
        <fullName evidence="3">F-box domain-containing protein</fullName>
    </recommendedName>
</protein>
<reference evidence="1" key="1">
    <citation type="submission" date="2020-05" db="EMBL/GenBank/DDBJ databases">
        <title>Mycena genomes resolve the evolution of fungal bioluminescence.</title>
        <authorList>
            <person name="Tsai I.J."/>
        </authorList>
    </citation>
    <scope>NUCLEOTIDE SEQUENCE</scope>
    <source>
        <strain evidence="1">CCC161011</strain>
    </source>
</reference>
<evidence type="ECO:0000313" key="1">
    <source>
        <dbReference type="EMBL" id="KAF7340343.1"/>
    </source>
</evidence>
<evidence type="ECO:0000313" key="2">
    <source>
        <dbReference type="Proteomes" id="UP000620124"/>
    </source>
</evidence>
<dbReference type="OrthoDB" id="3145912at2759"/>
<organism evidence="1 2">
    <name type="scientific">Mycena venus</name>
    <dbReference type="NCBI Taxonomy" id="2733690"/>
    <lineage>
        <taxon>Eukaryota</taxon>
        <taxon>Fungi</taxon>
        <taxon>Dikarya</taxon>
        <taxon>Basidiomycota</taxon>
        <taxon>Agaricomycotina</taxon>
        <taxon>Agaricomycetes</taxon>
        <taxon>Agaricomycetidae</taxon>
        <taxon>Agaricales</taxon>
        <taxon>Marasmiineae</taxon>
        <taxon>Mycenaceae</taxon>
        <taxon>Mycena</taxon>
    </lineage>
</organism>
<keyword evidence="2" id="KW-1185">Reference proteome</keyword>